<dbReference type="HOGENOM" id="CLU_1636298_0_0_1"/>
<reference evidence="2" key="1">
    <citation type="submission" date="2013-07" db="EMBL/GenBank/DDBJ databases">
        <title>The genome of an arbuscular mycorrhizal fungus provides insights into the evolution of the oldest plant symbiosis.</title>
        <authorList>
            <consortium name="DOE Joint Genome Institute"/>
            <person name="Tisserant E."/>
            <person name="Malbreil M."/>
            <person name="Kuo A."/>
            <person name="Kohler A."/>
            <person name="Symeonidi A."/>
            <person name="Balestrini R."/>
            <person name="Charron P."/>
            <person name="Duensing N."/>
            <person name="Frei-dit-Frey N."/>
            <person name="Gianinazzi-Pearson V."/>
            <person name="Gilbert B."/>
            <person name="Handa Y."/>
            <person name="Hijri M."/>
            <person name="Kaul R."/>
            <person name="Kawaguchi M."/>
            <person name="Krajinski F."/>
            <person name="Lammers P."/>
            <person name="Lapierre D."/>
            <person name="Masclaux F.G."/>
            <person name="Murat C."/>
            <person name="Morin E."/>
            <person name="Ndikumana S."/>
            <person name="Pagni M."/>
            <person name="Petitpierre D."/>
            <person name="Requena N."/>
            <person name="Rosikiewicz P."/>
            <person name="Riley R."/>
            <person name="Saito K."/>
            <person name="San Clemente H."/>
            <person name="Shapiro H."/>
            <person name="van Tuinen D."/>
            <person name="Becard G."/>
            <person name="Bonfante P."/>
            <person name="Paszkowski U."/>
            <person name="Shachar-Hill Y."/>
            <person name="Young J.P."/>
            <person name="Sanders I.R."/>
            <person name="Henrissat B."/>
            <person name="Rensing S.A."/>
            <person name="Grigoriev I.V."/>
            <person name="Corradi N."/>
            <person name="Roux C."/>
            <person name="Martin F."/>
        </authorList>
    </citation>
    <scope>NUCLEOTIDE SEQUENCE</scope>
    <source>
        <strain evidence="2">DAOM 197198</strain>
    </source>
</reference>
<evidence type="ECO:0000313" key="2">
    <source>
        <dbReference type="EMBL" id="ERZ97662.1"/>
    </source>
</evidence>
<evidence type="ECO:0000256" key="1">
    <source>
        <dbReference type="SAM" id="SignalP"/>
    </source>
</evidence>
<proteinExistence type="predicted"/>
<dbReference type="EMBL" id="KI299429">
    <property type="protein sequence ID" value="ERZ97662.1"/>
    <property type="molecule type" value="Genomic_DNA"/>
</dbReference>
<feature type="signal peptide" evidence="1">
    <location>
        <begin position="1"/>
        <end position="16"/>
    </location>
</feature>
<organism evidence="2">
    <name type="scientific">Rhizophagus irregularis (strain DAOM 181602 / DAOM 197198 / MUCL 43194)</name>
    <name type="common">Arbuscular mycorrhizal fungus</name>
    <name type="synonym">Glomus intraradices</name>
    <dbReference type="NCBI Taxonomy" id="747089"/>
    <lineage>
        <taxon>Eukaryota</taxon>
        <taxon>Fungi</taxon>
        <taxon>Fungi incertae sedis</taxon>
        <taxon>Mucoromycota</taxon>
        <taxon>Glomeromycotina</taxon>
        <taxon>Glomeromycetes</taxon>
        <taxon>Glomerales</taxon>
        <taxon>Glomeraceae</taxon>
        <taxon>Rhizophagus</taxon>
    </lineage>
</organism>
<protein>
    <submittedName>
        <fullName evidence="2">Uncharacterized protein</fullName>
    </submittedName>
</protein>
<keyword evidence="1" id="KW-0732">Signal</keyword>
<feature type="chain" id="PRO_5004690524" evidence="1">
    <location>
        <begin position="17"/>
        <end position="162"/>
    </location>
</feature>
<name>U9SUE2_RHIID</name>
<dbReference type="AlphaFoldDB" id="U9SUE2"/>
<sequence>MFVLLVLLVQNTKVQSAESTSSGLYFEGPGRQRTAPDVYFEGPGRQRMAPDVNFEGPGRQIMAPDFYLCLTNIINVHFFDFLGPRCRRTAPDLFSKVLDAEEWLWTLISKVQNAEGMFRTHLKVLFEGKGSRKNFHIEGTRLSECFLDRISKISVLQRFPKL</sequence>
<gene>
    <name evidence="2" type="ORF">GLOINDRAFT_11353</name>
</gene>
<accession>U9SUE2</accession>